<evidence type="ECO:0000313" key="2">
    <source>
        <dbReference type="EMBL" id="OGY46429.1"/>
    </source>
</evidence>
<name>A0A1G1Y270_9BACT</name>
<dbReference type="EMBL" id="MHIE01000003">
    <property type="protein sequence ID" value="OGY46429.1"/>
    <property type="molecule type" value="Genomic_DNA"/>
</dbReference>
<keyword evidence="1" id="KW-1133">Transmembrane helix</keyword>
<proteinExistence type="predicted"/>
<dbReference type="AlphaFoldDB" id="A0A1G1Y270"/>
<sequence length="789" mass="87935">MAYQKKKLIKTKTGKSPSLSLQAIAVKTDTAEKSSYLVNLKNPNQSFFAPEKKLAAEPLPTGKNSLLTKPPRALPKKNKNIQVNFIRQVGNNSAQSLNLGLSKKISHQKRSNFFASQEVEVEDIFAPPVSQNAKFNFYKQIVIFPVVALLLILPFQAYTYYQKLQATKDRVLFLSNSAIDSLKAAQQATIRFDLAAASSEFSQAKQNFVLAHQQIDAVNGLALEVVKLLPSQGGSLSAGLSLLEAGEILAEIGQILSTAGNNFLDNPTNDYYQALVQLEAQFKIAIEKFTLAKEKIQGISLKDLPPEHQENFSKVKTALPELEKGLGDLYLINSALLKLLGHDQWQRYLIMFANNNELRGSGGFLGSFALADIDRGKIKKMEIPAGGTYDLQGQLIPRVISPEPLHLINPRWEFQDANWWPDYPTSAKKIQWFYENAGGPTTDGVILMTASLMSELLAVLGPIELSQFNTVVSQANFVEETQKIIRLERDKESTQPKQILADLGPQILERLFSVTGSDFLDLLDVLKRGLNEKQLLLYFTDPELEKIVLSFDWGGKIKETEGDYLSVVESNIAGGKTDEVIEDTIEHQAEIEADGSVVDTVKLTRTHQGPTDQNPFTGVQNNSYVRFYVPGGSTLVEAVGFAKPDEKYFDQPDESLKNDLDLISVETNKVYDQPSGTDIYWEEGKTVFGNWLSLKPGETKTVTVKYRLPFKIAPNSLLEQNKQDAFYYSLVVQKQSGARGSDLTSTLKLNDRLKSVARFPLTLAEDDKQIIFKQKLNTDQFYSVVLVNQ</sequence>
<dbReference type="STRING" id="1797535.A2744_03175"/>
<organism evidence="2 3">
    <name type="scientific">Candidatus Buchananbacteria bacterium RIFCSPHIGHO2_01_FULL_44_11</name>
    <dbReference type="NCBI Taxonomy" id="1797535"/>
    <lineage>
        <taxon>Bacteria</taxon>
        <taxon>Candidatus Buchananiibacteriota</taxon>
    </lineage>
</organism>
<protein>
    <recommendedName>
        <fullName evidence="4">DUF4012 domain-containing protein</fullName>
    </recommendedName>
</protein>
<keyword evidence="1" id="KW-0812">Transmembrane</keyword>
<evidence type="ECO:0000256" key="1">
    <source>
        <dbReference type="SAM" id="Phobius"/>
    </source>
</evidence>
<gene>
    <name evidence="2" type="ORF">A2744_03175</name>
</gene>
<reference evidence="2 3" key="1">
    <citation type="journal article" date="2016" name="Nat. Commun.">
        <title>Thousands of microbial genomes shed light on interconnected biogeochemical processes in an aquifer system.</title>
        <authorList>
            <person name="Anantharaman K."/>
            <person name="Brown C.T."/>
            <person name="Hug L.A."/>
            <person name="Sharon I."/>
            <person name="Castelle C.J."/>
            <person name="Probst A.J."/>
            <person name="Thomas B.C."/>
            <person name="Singh A."/>
            <person name="Wilkins M.J."/>
            <person name="Karaoz U."/>
            <person name="Brodie E.L."/>
            <person name="Williams K.H."/>
            <person name="Hubbard S.S."/>
            <person name="Banfield J.F."/>
        </authorList>
    </citation>
    <scope>NUCLEOTIDE SEQUENCE [LARGE SCALE GENOMIC DNA]</scope>
</reference>
<evidence type="ECO:0000313" key="3">
    <source>
        <dbReference type="Proteomes" id="UP000178240"/>
    </source>
</evidence>
<dbReference type="Pfam" id="PF13196">
    <property type="entry name" value="DUF4012"/>
    <property type="match status" value="1"/>
</dbReference>
<feature type="transmembrane region" description="Helical" evidence="1">
    <location>
        <begin position="141"/>
        <end position="161"/>
    </location>
</feature>
<accession>A0A1G1Y270</accession>
<keyword evidence="1" id="KW-0472">Membrane</keyword>
<comment type="caution">
    <text evidence="2">The sequence shown here is derived from an EMBL/GenBank/DDBJ whole genome shotgun (WGS) entry which is preliminary data.</text>
</comment>
<dbReference type="Proteomes" id="UP000178240">
    <property type="component" value="Unassembled WGS sequence"/>
</dbReference>
<evidence type="ECO:0008006" key="4">
    <source>
        <dbReference type="Google" id="ProtNLM"/>
    </source>
</evidence>
<dbReference type="InterPro" id="IPR025101">
    <property type="entry name" value="DUF4012"/>
</dbReference>